<keyword evidence="7" id="KW-1185">Reference proteome</keyword>
<dbReference type="PROSITE" id="PS50893">
    <property type="entry name" value="ABC_TRANSPORTER_2"/>
    <property type="match status" value="2"/>
</dbReference>
<dbReference type="PANTHER" id="PTHR19211">
    <property type="entry name" value="ATP-BINDING TRANSPORT PROTEIN-RELATED"/>
    <property type="match status" value="1"/>
</dbReference>
<dbReference type="InterPro" id="IPR027417">
    <property type="entry name" value="P-loop_NTPase"/>
</dbReference>
<dbReference type="PANTHER" id="PTHR19211:SF14">
    <property type="entry name" value="ATP-BINDING CASSETTE SUB-FAMILY F MEMBER 1"/>
    <property type="match status" value="1"/>
</dbReference>
<dbReference type="PROSITE" id="PS00211">
    <property type="entry name" value="ABC_TRANSPORTER_1"/>
    <property type="match status" value="2"/>
</dbReference>
<reference evidence="6 7" key="1">
    <citation type="submission" date="2019-10" db="EMBL/GenBank/DDBJ databases">
        <title>Epibacterium sp. nov., isolated from seawater.</title>
        <authorList>
            <person name="Zhang X."/>
            <person name="Li N."/>
        </authorList>
    </citation>
    <scope>NUCLEOTIDE SEQUENCE [LARGE SCALE GENOMIC DNA]</scope>
    <source>
        <strain evidence="6 7">SM1979</strain>
    </source>
</reference>
<dbReference type="Gene3D" id="3.40.50.300">
    <property type="entry name" value="P-loop containing nucleotide triphosphate hydrolases"/>
    <property type="match status" value="2"/>
</dbReference>
<accession>A0A843Y8W9</accession>
<dbReference type="CDD" id="cd03221">
    <property type="entry name" value="ABCF_EF-3"/>
    <property type="match status" value="2"/>
</dbReference>
<keyword evidence="3 6" id="KW-0067">ATP-binding</keyword>
<dbReference type="GO" id="GO:0005524">
    <property type="term" value="F:ATP binding"/>
    <property type="evidence" value="ECO:0007669"/>
    <property type="project" value="UniProtKB-KW"/>
</dbReference>
<proteinExistence type="predicted"/>
<protein>
    <submittedName>
        <fullName evidence="6">ATP-binding cassette domain-containing protein</fullName>
    </submittedName>
</protein>
<gene>
    <name evidence="6" type="ORF">GFB49_02610</name>
</gene>
<dbReference type="InterPro" id="IPR003439">
    <property type="entry name" value="ABC_transporter-like_ATP-bd"/>
</dbReference>
<evidence type="ECO:0000256" key="2">
    <source>
        <dbReference type="ARBA" id="ARBA00022741"/>
    </source>
</evidence>
<sequence length="616" mass="68110">MLKIQDITFSIDGRTLIEGASANIPIGHKIGVVGRNGTGKSTLFRLIRGELTLEGGAIELPNRAKIGGVAQEVPSNEVSLINTVLAADTERASLLAEETDDPARIAEIQTRLADIDAWSAEGRASSILKGLGFDDEDQRRPCSDFSGGWRMRVALAAVLFAEPDLLLLDEPTNYLDLEGALWLESYLAKYPHTVLIVSHDRGLLNRAVNGILHLEDKKLTLYQGNYDTFAETRAARIAAALSEAKKQDTRRAHLQSYVDRFRAKATKAKQAQARLKMIAKMKPITTPQEAALRAFSFPEPEEMSPPIIHLEGGVTGYGETEILRRMNLRIDQDDRIALLGKNGQGKSTLSKLLAERLPLMAGKLTKSSKLRVGFFAQHQVDELYVDETPVEHLRRLRPEEGPAKWRTRLAGFGLGAEQAEVQVGRLSGGQKARLSLLLATLDAPHMLILDEPTNHLDIESREALVEALTAYSGAVILVSHDMHLLSLVADRLWLVSDGTVKPYDGDLDSYRDFLLAQNKPAAKADYPKAAKPKRASRDAVLTLRSEVRKCEARVEKLTEMQEKLDVKLADPTLYESGNTADMEVWQKKHAECVEALGRAEALWMEALEKLEEVEAQ</sequence>
<keyword evidence="1" id="KW-0677">Repeat</keyword>
<dbReference type="Pfam" id="PF00005">
    <property type="entry name" value="ABC_tran"/>
    <property type="match status" value="2"/>
</dbReference>
<feature type="coiled-coil region" evidence="4">
    <location>
        <begin position="540"/>
        <end position="567"/>
    </location>
</feature>
<evidence type="ECO:0000313" key="6">
    <source>
        <dbReference type="EMBL" id="MQQ07336.1"/>
    </source>
</evidence>
<keyword evidence="2" id="KW-0547">Nucleotide-binding</keyword>
<dbReference type="InterPro" id="IPR050611">
    <property type="entry name" value="ABCF"/>
</dbReference>
<dbReference type="SMART" id="SM00382">
    <property type="entry name" value="AAA"/>
    <property type="match status" value="2"/>
</dbReference>
<organism evidence="6 7">
    <name type="scientific">Tritonibacter litoralis</name>
    <dbReference type="NCBI Taxonomy" id="2662264"/>
    <lineage>
        <taxon>Bacteria</taxon>
        <taxon>Pseudomonadati</taxon>
        <taxon>Pseudomonadota</taxon>
        <taxon>Alphaproteobacteria</taxon>
        <taxon>Rhodobacterales</taxon>
        <taxon>Paracoccaceae</taxon>
        <taxon>Tritonibacter</taxon>
    </lineage>
</organism>
<evidence type="ECO:0000256" key="4">
    <source>
        <dbReference type="SAM" id="Coils"/>
    </source>
</evidence>
<name>A0A843Y8W9_9RHOB</name>
<evidence type="ECO:0000313" key="7">
    <source>
        <dbReference type="Proteomes" id="UP000444174"/>
    </source>
</evidence>
<evidence type="ECO:0000259" key="5">
    <source>
        <dbReference type="PROSITE" id="PS50893"/>
    </source>
</evidence>
<dbReference type="RefSeq" id="WP_153214228.1">
    <property type="nucleotide sequence ID" value="NZ_WIBF01000001.1"/>
</dbReference>
<dbReference type="Pfam" id="PF12848">
    <property type="entry name" value="ABC_tran_Xtn"/>
    <property type="match status" value="1"/>
</dbReference>
<keyword evidence="4" id="KW-0175">Coiled coil</keyword>
<evidence type="ECO:0000256" key="1">
    <source>
        <dbReference type="ARBA" id="ARBA00022737"/>
    </source>
</evidence>
<evidence type="ECO:0000256" key="3">
    <source>
        <dbReference type="ARBA" id="ARBA00022840"/>
    </source>
</evidence>
<dbReference type="AlphaFoldDB" id="A0A843Y8W9"/>
<dbReference type="SUPFAM" id="SSF52540">
    <property type="entry name" value="P-loop containing nucleoside triphosphate hydrolases"/>
    <property type="match status" value="2"/>
</dbReference>
<feature type="domain" description="ABC transporter" evidence="5">
    <location>
        <begin position="308"/>
        <end position="522"/>
    </location>
</feature>
<feature type="domain" description="ABC transporter" evidence="5">
    <location>
        <begin position="2"/>
        <end position="241"/>
    </location>
</feature>
<dbReference type="InterPro" id="IPR032781">
    <property type="entry name" value="ABC_tran_Xtn"/>
</dbReference>
<dbReference type="GO" id="GO:0016887">
    <property type="term" value="F:ATP hydrolysis activity"/>
    <property type="evidence" value="ECO:0007669"/>
    <property type="project" value="InterPro"/>
</dbReference>
<dbReference type="FunFam" id="3.40.50.300:FF:000011">
    <property type="entry name" value="Putative ABC transporter ATP-binding component"/>
    <property type="match status" value="1"/>
</dbReference>
<dbReference type="Proteomes" id="UP000444174">
    <property type="component" value="Unassembled WGS sequence"/>
</dbReference>
<dbReference type="InterPro" id="IPR003593">
    <property type="entry name" value="AAA+_ATPase"/>
</dbReference>
<comment type="caution">
    <text evidence="6">The sequence shown here is derived from an EMBL/GenBank/DDBJ whole genome shotgun (WGS) entry which is preliminary data.</text>
</comment>
<dbReference type="InterPro" id="IPR017871">
    <property type="entry name" value="ABC_transporter-like_CS"/>
</dbReference>
<dbReference type="EMBL" id="WIBF01000001">
    <property type="protein sequence ID" value="MQQ07336.1"/>
    <property type="molecule type" value="Genomic_DNA"/>
</dbReference>